<reference evidence="1 2" key="1">
    <citation type="submission" date="2019-03" db="EMBL/GenBank/DDBJ databases">
        <title>Genomic Encyclopedia of Type Strains, Phase IV (KMG-IV): sequencing the most valuable type-strain genomes for metagenomic binning, comparative biology and taxonomic classification.</title>
        <authorList>
            <person name="Goeker M."/>
        </authorList>
    </citation>
    <scope>NUCLEOTIDE SEQUENCE [LARGE SCALE GENOMIC DNA]</scope>
    <source>
        <strain evidence="1 2">DSM 13587</strain>
    </source>
</reference>
<proteinExistence type="predicted"/>
<name>A0A4R3MQV0_9GAMM</name>
<protein>
    <submittedName>
        <fullName evidence="1">Uncharacterized protein</fullName>
    </submittedName>
</protein>
<organism evidence="1 2">
    <name type="scientific">Thiobaca trueperi</name>
    <dbReference type="NCBI Taxonomy" id="127458"/>
    <lineage>
        <taxon>Bacteria</taxon>
        <taxon>Pseudomonadati</taxon>
        <taxon>Pseudomonadota</taxon>
        <taxon>Gammaproteobacteria</taxon>
        <taxon>Chromatiales</taxon>
        <taxon>Chromatiaceae</taxon>
        <taxon>Thiobaca</taxon>
    </lineage>
</organism>
<evidence type="ECO:0000313" key="2">
    <source>
        <dbReference type="Proteomes" id="UP000295717"/>
    </source>
</evidence>
<dbReference type="AlphaFoldDB" id="A0A4R3MQV0"/>
<dbReference type="EMBL" id="SMAO01000012">
    <property type="protein sequence ID" value="TCT18678.1"/>
    <property type="molecule type" value="Genomic_DNA"/>
</dbReference>
<evidence type="ECO:0000313" key="1">
    <source>
        <dbReference type="EMBL" id="TCT18678.1"/>
    </source>
</evidence>
<keyword evidence="2" id="KW-1185">Reference proteome</keyword>
<comment type="caution">
    <text evidence="1">The sequence shown here is derived from an EMBL/GenBank/DDBJ whole genome shotgun (WGS) entry which is preliminary data.</text>
</comment>
<dbReference type="Proteomes" id="UP000295717">
    <property type="component" value="Unassembled WGS sequence"/>
</dbReference>
<feature type="non-terminal residue" evidence="1">
    <location>
        <position position="1"/>
    </location>
</feature>
<gene>
    <name evidence="1" type="ORF">EDC35_1121</name>
</gene>
<sequence length="218" mass="24807">PNAELQQEPIERSHSEGYLRGAGLAGPGGDRRFSRLGGTPIPKDSELLRSAIWCSIAHYSFVAKHPKLTDATVFRGVIIFWIKLQYYFLDKRPNIDFEVLTRSVFSVIFTDGEAKVISGIVSGNADNHGNRFFLKVSAFMRVMINGPIKRSKIAFKNVCNDRLKFFVVQKMSPRTVGWDEQERIPTSCLRIVGVRKLTPTYTGYCWARPFSYNFFQSI</sequence>
<accession>A0A4R3MQV0</accession>